<reference evidence="3" key="1">
    <citation type="submission" date="2024-07" db="EMBL/GenBank/DDBJ databases">
        <title>Two chromosome-level genome assemblies of Korean endemic species Abeliophyllum distichum and Forsythia ovata (Oleaceae).</title>
        <authorList>
            <person name="Jang H."/>
        </authorList>
    </citation>
    <scope>NUCLEOTIDE SEQUENCE [LARGE SCALE GENOMIC DNA]</scope>
</reference>
<organism evidence="2 3">
    <name type="scientific">Abeliophyllum distichum</name>
    <dbReference type="NCBI Taxonomy" id="126358"/>
    <lineage>
        <taxon>Eukaryota</taxon>
        <taxon>Viridiplantae</taxon>
        <taxon>Streptophyta</taxon>
        <taxon>Embryophyta</taxon>
        <taxon>Tracheophyta</taxon>
        <taxon>Spermatophyta</taxon>
        <taxon>Magnoliopsida</taxon>
        <taxon>eudicotyledons</taxon>
        <taxon>Gunneridae</taxon>
        <taxon>Pentapetalae</taxon>
        <taxon>asterids</taxon>
        <taxon>lamiids</taxon>
        <taxon>Lamiales</taxon>
        <taxon>Oleaceae</taxon>
        <taxon>Forsythieae</taxon>
        <taxon>Abeliophyllum</taxon>
    </lineage>
</organism>
<dbReference type="PANTHER" id="PTHR33223:SF10">
    <property type="entry name" value="AMINOTRANSFERASE-LIKE PLANT MOBILE DOMAIN-CONTAINING PROTEIN"/>
    <property type="match status" value="1"/>
</dbReference>
<name>A0ABD1RZS3_9LAMI</name>
<keyword evidence="3" id="KW-1185">Reference proteome</keyword>
<evidence type="ECO:0000313" key="3">
    <source>
        <dbReference type="Proteomes" id="UP001604336"/>
    </source>
</evidence>
<dbReference type="Pfam" id="PF03732">
    <property type="entry name" value="Retrotrans_gag"/>
    <property type="match status" value="1"/>
</dbReference>
<sequence length="160" mass="17939">MEIPPTAAPPLAQVSLAPTSAPYINSLASSLNPHWGQPPWVPTPTLVETQVLNIEQRLEDTMGPKIAEAMSKKDHLRTFVDLIRLQVTLDAIMCRAFPPTLRQEAREWVATLPPNSIRTFDDFSKNFATYFASSKRAKKTAIGLMQLTQDEDEMLKDFIT</sequence>
<proteinExistence type="predicted"/>
<dbReference type="InterPro" id="IPR005162">
    <property type="entry name" value="Retrotrans_gag_dom"/>
</dbReference>
<protein>
    <submittedName>
        <fullName evidence="2">S-locus glycoprotein</fullName>
    </submittedName>
</protein>
<gene>
    <name evidence="2" type="ORF">Adt_28821</name>
</gene>
<dbReference type="AlphaFoldDB" id="A0ABD1RZS3"/>
<accession>A0ABD1RZS3</accession>
<comment type="caution">
    <text evidence="2">The sequence shown here is derived from an EMBL/GenBank/DDBJ whole genome shotgun (WGS) entry which is preliminary data.</text>
</comment>
<evidence type="ECO:0000313" key="2">
    <source>
        <dbReference type="EMBL" id="KAL2493193.1"/>
    </source>
</evidence>
<feature type="domain" description="Retrotransposon gag" evidence="1">
    <location>
        <begin position="97"/>
        <end position="159"/>
    </location>
</feature>
<dbReference type="PANTHER" id="PTHR33223">
    <property type="entry name" value="CCHC-TYPE DOMAIN-CONTAINING PROTEIN"/>
    <property type="match status" value="1"/>
</dbReference>
<evidence type="ECO:0000259" key="1">
    <source>
        <dbReference type="Pfam" id="PF03732"/>
    </source>
</evidence>
<dbReference type="EMBL" id="JBFOLK010000008">
    <property type="protein sequence ID" value="KAL2493193.1"/>
    <property type="molecule type" value="Genomic_DNA"/>
</dbReference>
<dbReference type="Proteomes" id="UP001604336">
    <property type="component" value="Unassembled WGS sequence"/>
</dbReference>